<name>A0ABV2QD39_9BURK</name>
<accession>A0ABV2QD39</accession>
<dbReference type="SMART" id="SM01118">
    <property type="entry name" value="CYTH"/>
    <property type="match status" value="1"/>
</dbReference>
<proteinExistence type="predicted"/>
<dbReference type="Pfam" id="PF01928">
    <property type="entry name" value="CYTH"/>
    <property type="match status" value="1"/>
</dbReference>
<organism evidence="3 4">
    <name type="scientific">Ottowia thiooxydans</name>
    <dbReference type="NCBI Taxonomy" id="219182"/>
    <lineage>
        <taxon>Bacteria</taxon>
        <taxon>Pseudomonadati</taxon>
        <taxon>Pseudomonadota</taxon>
        <taxon>Betaproteobacteria</taxon>
        <taxon>Burkholderiales</taxon>
        <taxon>Comamonadaceae</taxon>
        <taxon>Ottowia</taxon>
    </lineage>
</organism>
<feature type="domain" description="CYTH" evidence="1">
    <location>
        <begin position="10"/>
        <end position="220"/>
    </location>
</feature>
<dbReference type="PANTHER" id="PTHR39569">
    <property type="entry name" value="INORGANIC TRIPHOSPHATASE"/>
    <property type="match status" value="1"/>
</dbReference>
<dbReference type="InterPro" id="IPR023577">
    <property type="entry name" value="CYTH_domain"/>
</dbReference>
<dbReference type="PROSITE" id="PS51707">
    <property type="entry name" value="CYTH"/>
    <property type="match status" value="1"/>
</dbReference>
<protein>
    <submittedName>
        <fullName evidence="3">Inorganic triphosphatase YgiF</fullName>
    </submittedName>
</protein>
<dbReference type="InterPro" id="IPR007899">
    <property type="entry name" value="CHAD_dom"/>
</dbReference>
<dbReference type="Proteomes" id="UP001549320">
    <property type="component" value="Unassembled WGS sequence"/>
</dbReference>
<keyword evidence="4" id="KW-1185">Reference proteome</keyword>
<comment type="caution">
    <text evidence="3">The sequence shown here is derived from an EMBL/GenBank/DDBJ whole genome shotgun (WGS) entry which is preliminary data.</text>
</comment>
<dbReference type="InterPro" id="IPR033469">
    <property type="entry name" value="CYTH-like_dom_sf"/>
</dbReference>
<dbReference type="PANTHER" id="PTHR39569:SF1">
    <property type="entry name" value="INORGANIC TRIPHOSPHATASE"/>
    <property type="match status" value="1"/>
</dbReference>
<dbReference type="PROSITE" id="PS51708">
    <property type="entry name" value="CHAD"/>
    <property type="match status" value="1"/>
</dbReference>
<evidence type="ECO:0000313" key="4">
    <source>
        <dbReference type="Proteomes" id="UP001549320"/>
    </source>
</evidence>
<gene>
    <name evidence="3" type="ORF">ABIE13_004077</name>
</gene>
<reference evidence="3 4" key="1">
    <citation type="submission" date="2024-06" db="EMBL/GenBank/DDBJ databases">
        <title>Sorghum-associated microbial communities from plants grown in Nebraska, USA.</title>
        <authorList>
            <person name="Schachtman D."/>
        </authorList>
    </citation>
    <scope>NUCLEOTIDE SEQUENCE [LARGE SCALE GENOMIC DNA]</scope>
    <source>
        <strain evidence="3 4">2709</strain>
    </source>
</reference>
<dbReference type="Gene3D" id="1.40.20.10">
    <property type="entry name" value="CHAD domain"/>
    <property type="match status" value="1"/>
</dbReference>
<dbReference type="InterPro" id="IPR039013">
    <property type="entry name" value="YgiF"/>
</dbReference>
<dbReference type="RefSeq" id="WP_354446637.1">
    <property type="nucleotide sequence ID" value="NZ_JBEPSH010000008.1"/>
</dbReference>
<sequence length="505" mass="56026">MKNASGTSPPSEIELKLVLPGADRRRIAHQLAVTPPLAGVAFQVLRLRNIYFDTPVQDLRQQKIALRLRSVREGTSSRPRWIQTLKTSGHSTAGLSQRGEWETPLRRGELDPITLQDTPWSAIDSNSELFAHLKPCFETRSTRTLWQVKAQDGSQIEVALDVGSVHANSRRMPICELELELIHGSPDALFAVAEELATHLAILPAQTSKAEQGWRLVAGVSAAPLRAHTLALEAEQAAGPAVQQVLAEMFGHFTENLVGILNADHAELVHQARVGWRRWRSGLWLFKPLLKDHQAPDTEELRPLLDALGAVRDLDVAALESLPTWAEAFVAGDRTRNTAWLHMEATLQAERRARRLSLLDALAAPATGLALMRLSRWLHGFKQVPETTLTLGEWAKNRTHDLHALLSDEVDLMLGVEDSKSDTALEHQHRVRLLAKRTRYCLEAMRPVLPKARTRRWTDQATRLQSDIGAARDLLLLADLLAPLGVDRGIVGFLRGVSAAQIASR</sequence>
<evidence type="ECO:0000259" key="1">
    <source>
        <dbReference type="PROSITE" id="PS51707"/>
    </source>
</evidence>
<dbReference type="InterPro" id="IPR038186">
    <property type="entry name" value="CHAD_dom_sf"/>
</dbReference>
<evidence type="ECO:0000313" key="3">
    <source>
        <dbReference type="EMBL" id="MET4578954.1"/>
    </source>
</evidence>
<evidence type="ECO:0000259" key="2">
    <source>
        <dbReference type="PROSITE" id="PS51708"/>
    </source>
</evidence>
<dbReference type="Gene3D" id="2.40.320.10">
    <property type="entry name" value="Hypothetical Protein Pfu-838710-001"/>
    <property type="match status" value="1"/>
</dbReference>
<dbReference type="SMART" id="SM00880">
    <property type="entry name" value="CHAD"/>
    <property type="match status" value="1"/>
</dbReference>
<dbReference type="EMBL" id="JBEPSH010000008">
    <property type="protein sequence ID" value="MET4578954.1"/>
    <property type="molecule type" value="Genomic_DNA"/>
</dbReference>
<feature type="domain" description="CHAD" evidence="2">
    <location>
        <begin position="235"/>
        <end position="505"/>
    </location>
</feature>
<dbReference type="Pfam" id="PF05235">
    <property type="entry name" value="CHAD"/>
    <property type="match status" value="1"/>
</dbReference>
<dbReference type="SUPFAM" id="SSF55154">
    <property type="entry name" value="CYTH-like phosphatases"/>
    <property type="match status" value="1"/>
</dbReference>
<dbReference type="CDD" id="cd07756">
    <property type="entry name" value="CYTH-like_Pase_CHAD"/>
    <property type="match status" value="1"/>
</dbReference>